<evidence type="ECO:0000256" key="9">
    <source>
        <dbReference type="SAM" id="Coils"/>
    </source>
</evidence>
<proteinExistence type="predicted"/>
<evidence type="ECO:0000256" key="2">
    <source>
        <dbReference type="ARBA" id="ARBA00012438"/>
    </source>
</evidence>
<evidence type="ECO:0000256" key="6">
    <source>
        <dbReference type="ARBA" id="ARBA00022777"/>
    </source>
</evidence>
<dbReference type="InterPro" id="IPR003594">
    <property type="entry name" value="HATPase_dom"/>
</dbReference>
<accession>A0ABV4CE13</accession>
<keyword evidence="9" id="KW-0175">Coiled coil</keyword>
<dbReference type="InterPro" id="IPR011712">
    <property type="entry name" value="Sig_transdc_His_kin_sub3_dim/P"/>
</dbReference>
<keyword evidence="10" id="KW-1133">Transmembrane helix</keyword>
<gene>
    <name evidence="13" type="ORF">AB8O55_07725</name>
</gene>
<dbReference type="GO" id="GO:0016301">
    <property type="term" value="F:kinase activity"/>
    <property type="evidence" value="ECO:0007669"/>
    <property type="project" value="UniProtKB-KW"/>
</dbReference>
<keyword evidence="14" id="KW-1185">Reference proteome</keyword>
<name>A0ABV4CE13_9PSEU</name>
<evidence type="ECO:0000256" key="3">
    <source>
        <dbReference type="ARBA" id="ARBA00022553"/>
    </source>
</evidence>
<keyword evidence="3" id="KW-0597">Phosphoprotein</keyword>
<dbReference type="Pfam" id="PF02518">
    <property type="entry name" value="HATPase_c"/>
    <property type="match status" value="1"/>
</dbReference>
<organism evidence="13 14">
    <name type="scientific">Saccharopolyspora cebuensis</name>
    <dbReference type="NCBI Taxonomy" id="418759"/>
    <lineage>
        <taxon>Bacteria</taxon>
        <taxon>Bacillati</taxon>
        <taxon>Actinomycetota</taxon>
        <taxon>Actinomycetes</taxon>
        <taxon>Pseudonocardiales</taxon>
        <taxon>Pseudonocardiaceae</taxon>
        <taxon>Saccharopolyspora</taxon>
    </lineage>
</organism>
<keyword evidence="8" id="KW-0902">Two-component regulatory system</keyword>
<feature type="transmembrane region" description="Helical" evidence="10">
    <location>
        <begin position="44"/>
        <end position="60"/>
    </location>
</feature>
<evidence type="ECO:0000313" key="14">
    <source>
        <dbReference type="Proteomes" id="UP001564626"/>
    </source>
</evidence>
<feature type="transmembrane region" description="Helical" evidence="10">
    <location>
        <begin position="125"/>
        <end position="147"/>
    </location>
</feature>
<dbReference type="EMBL" id="JBGEHV010000010">
    <property type="protein sequence ID" value="MEY8039283.1"/>
    <property type="molecule type" value="Genomic_DNA"/>
</dbReference>
<reference evidence="13 14" key="1">
    <citation type="submission" date="2024-08" db="EMBL/GenBank/DDBJ databases">
        <title>Genome mining of Saccharopolyspora cebuensis PGLac3 from Nigerian medicinal plant.</title>
        <authorList>
            <person name="Ezeobiora C.E."/>
            <person name="Igbokwe N.H."/>
            <person name="Amin D.H."/>
            <person name="Mendie U.E."/>
        </authorList>
    </citation>
    <scope>NUCLEOTIDE SEQUENCE [LARGE SCALE GENOMIC DNA]</scope>
    <source>
        <strain evidence="13 14">PGLac3</strain>
    </source>
</reference>
<evidence type="ECO:0000256" key="10">
    <source>
        <dbReference type="SAM" id="Phobius"/>
    </source>
</evidence>
<keyword evidence="7" id="KW-0067">ATP-binding</keyword>
<keyword evidence="4" id="KW-0808">Transferase</keyword>
<feature type="domain" description="Signal transduction histidine kinase subgroup 3 dimerisation and phosphoacceptor" evidence="12">
    <location>
        <begin position="178"/>
        <end position="241"/>
    </location>
</feature>
<dbReference type="RefSeq" id="WP_345358144.1">
    <property type="nucleotide sequence ID" value="NZ_BAABII010000003.1"/>
</dbReference>
<evidence type="ECO:0000259" key="11">
    <source>
        <dbReference type="Pfam" id="PF02518"/>
    </source>
</evidence>
<dbReference type="CDD" id="cd16917">
    <property type="entry name" value="HATPase_UhpB-NarQ-NarX-like"/>
    <property type="match status" value="1"/>
</dbReference>
<evidence type="ECO:0000256" key="5">
    <source>
        <dbReference type="ARBA" id="ARBA00022741"/>
    </source>
</evidence>
<dbReference type="PANTHER" id="PTHR24421">
    <property type="entry name" value="NITRATE/NITRITE SENSOR PROTEIN NARX-RELATED"/>
    <property type="match status" value="1"/>
</dbReference>
<keyword evidence="10" id="KW-0472">Membrane</keyword>
<dbReference type="Gene3D" id="1.20.5.1930">
    <property type="match status" value="1"/>
</dbReference>
<dbReference type="InterPro" id="IPR036890">
    <property type="entry name" value="HATPase_C_sf"/>
</dbReference>
<evidence type="ECO:0000256" key="1">
    <source>
        <dbReference type="ARBA" id="ARBA00000085"/>
    </source>
</evidence>
<comment type="caution">
    <text evidence="13">The sequence shown here is derived from an EMBL/GenBank/DDBJ whole genome shotgun (WGS) entry which is preliminary data.</text>
</comment>
<evidence type="ECO:0000259" key="12">
    <source>
        <dbReference type="Pfam" id="PF07730"/>
    </source>
</evidence>
<evidence type="ECO:0000256" key="7">
    <source>
        <dbReference type="ARBA" id="ARBA00022840"/>
    </source>
</evidence>
<dbReference type="Pfam" id="PF07730">
    <property type="entry name" value="HisKA_3"/>
    <property type="match status" value="1"/>
</dbReference>
<dbReference type="PANTHER" id="PTHR24421:SF10">
    <property type="entry name" value="NITRATE_NITRITE SENSOR PROTEIN NARQ"/>
    <property type="match status" value="1"/>
</dbReference>
<dbReference type="InterPro" id="IPR050482">
    <property type="entry name" value="Sensor_HK_TwoCompSys"/>
</dbReference>
<feature type="domain" description="Histidine kinase/HSP90-like ATPase" evidence="11">
    <location>
        <begin position="289"/>
        <end position="377"/>
    </location>
</feature>
<feature type="transmembrane region" description="Helical" evidence="10">
    <location>
        <begin position="21"/>
        <end position="38"/>
    </location>
</feature>
<dbReference type="Gene3D" id="3.30.565.10">
    <property type="entry name" value="Histidine kinase-like ATPase, C-terminal domain"/>
    <property type="match status" value="1"/>
</dbReference>
<evidence type="ECO:0000256" key="4">
    <source>
        <dbReference type="ARBA" id="ARBA00022679"/>
    </source>
</evidence>
<feature type="coiled-coil region" evidence="9">
    <location>
        <begin position="146"/>
        <end position="180"/>
    </location>
</feature>
<feature type="transmembrane region" description="Helical" evidence="10">
    <location>
        <begin position="72"/>
        <end position="93"/>
    </location>
</feature>
<evidence type="ECO:0000256" key="8">
    <source>
        <dbReference type="ARBA" id="ARBA00023012"/>
    </source>
</evidence>
<dbReference type="Proteomes" id="UP001564626">
    <property type="component" value="Unassembled WGS sequence"/>
</dbReference>
<dbReference type="EC" id="2.7.13.3" evidence="2"/>
<comment type="catalytic activity">
    <reaction evidence="1">
        <text>ATP + protein L-histidine = ADP + protein N-phospho-L-histidine.</text>
        <dbReference type="EC" id="2.7.13.3"/>
    </reaction>
</comment>
<sequence length="379" mass="40841">MRFLKSRRRWLSWWDGRIRSLLFDLAVAFLCIPTGDWGIPTDSVVGNAAQILVVLAAFLVRRRFPWVPIALLVPLSIVSDPGPAVFVAVYTMARYRGPSVQLWAAYAVAFGASMLGAKNLEPMDVVPVVLGLLLITAFPLLLGLWVFQRKQLLASLRERAEQAERERDLLAERAVTAERRRIAREMHDVVAHRCSVITLQAGALTMTAPDERTGEVAEVIRSTSATALTELRSMLQVLRDDGHEATGDLADDASAEGIASLVEDAAAAGADVRLTRPDPMPETSTEVGRAAYRVVQEALTNAGKHAPGAPVRVDITADDDVEVTVTNGPGRDDGTEAVPGSGYGLIGMRERVTLAGGALRAGRTEDGGYRVRAVFPALG</sequence>
<keyword evidence="6 13" id="KW-0418">Kinase</keyword>
<dbReference type="SUPFAM" id="SSF55874">
    <property type="entry name" value="ATPase domain of HSP90 chaperone/DNA topoisomerase II/histidine kinase"/>
    <property type="match status" value="1"/>
</dbReference>
<keyword evidence="5" id="KW-0547">Nucleotide-binding</keyword>
<evidence type="ECO:0000313" key="13">
    <source>
        <dbReference type="EMBL" id="MEY8039283.1"/>
    </source>
</evidence>
<keyword evidence="10" id="KW-0812">Transmembrane</keyword>
<protein>
    <recommendedName>
        <fullName evidence="2">histidine kinase</fullName>
        <ecNumber evidence="2">2.7.13.3</ecNumber>
    </recommendedName>
</protein>